<dbReference type="EMBL" id="CP001860">
    <property type="protein sequence ID" value="ADB59546.1"/>
    <property type="molecule type" value="Genomic_DNA"/>
</dbReference>
<dbReference type="Proteomes" id="UP000001903">
    <property type="component" value="Chromosome"/>
</dbReference>
<dbReference type="KEGG" id="htu:Htur_0649"/>
<dbReference type="OrthoDB" id="381532at2157"/>
<dbReference type="HOGENOM" id="CLU_203617_0_0_2"/>
<dbReference type="eggNOG" id="arCOG13297">
    <property type="taxonomic scope" value="Archaea"/>
</dbReference>
<protein>
    <submittedName>
        <fullName evidence="3">Uncharacterized protein</fullName>
    </submittedName>
</protein>
<evidence type="ECO:0000313" key="4">
    <source>
        <dbReference type="Proteomes" id="UP000001903"/>
    </source>
</evidence>
<dbReference type="RefSeq" id="WP_012941867.1">
    <property type="nucleotide sequence ID" value="NC_013743.1"/>
</dbReference>
<evidence type="ECO:0000256" key="2">
    <source>
        <dbReference type="SAM" id="Phobius"/>
    </source>
</evidence>
<accession>D2RWF7</accession>
<name>D2RWF7_HALTV</name>
<dbReference type="STRING" id="543526.Htur_0649"/>
<feature type="compositionally biased region" description="Low complexity" evidence="1">
    <location>
        <begin position="56"/>
        <end position="68"/>
    </location>
</feature>
<sequence>MSLTASGIAAGIVLFNLTAGIGTVASAVLGLFVLVMLYFTLASAFSSDWSGREEAAATNATGTEPSDD</sequence>
<reference evidence="3 4" key="1">
    <citation type="journal article" date="2010" name="Stand. Genomic Sci.">
        <title>Complete genome sequence of Haloterrigena turkmenica type strain (4k).</title>
        <authorList>
            <person name="Saunders E."/>
            <person name="Tindall B.J."/>
            <person name="Fahnrich R."/>
            <person name="Lapidus A."/>
            <person name="Copeland A."/>
            <person name="Del Rio T.G."/>
            <person name="Lucas S."/>
            <person name="Chen F."/>
            <person name="Tice H."/>
            <person name="Cheng J.F."/>
            <person name="Han C."/>
            <person name="Detter J.C."/>
            <person name="Bruce D."/>
            <person name="Goodwin L."/>
            <person name="Chain P."/>
            <person name="Pitluck S."/>
            <person name="Pati A."/>
            <person name="Ivanova N."/>
            <person name="Mavromatis K."/>
            <person name="Chen A."/>
            <person name="Palaniappan K."/>
            <person name="Land M."/>
            <person name="Hauser L."/>
            <person name="Chang Y.J."/>
            <person name="Jeffries C.D."/>
            <person name="Brettin T."/>
            <person name="Rohde M."/>
            <person name="Goker M."/>
            <person name="Bristow J."/>
            <person name="Eisen J.A."/>
            <person name="Markowitz V."/>
            <person name="Hugenholtz P."/>
            <person name="Klenk H.P."/>
            <person name="Kyrpides N.C."/>
        </authorList>
    </citation>
    <scope>NUCLEOTIDE SEQUENCE [LARGE SCALE GENOMIC DNA]</scope>
    <source>
        <strain evidence="4">ATCC 51198 / DSM 5511 / JCM 9101 / NCIMB 13204 / VKM B-1734 / 4k</strain>
    </source>
</reference>
<evidence type="ECO:0000256" key="1">
    <source>
        <dbReference type="SAM" id="MobiDB-lite"/>
    </source>
</evidence>
<keyword evidence="2" id="KW-0812">Transmembrane</keyword>
<evidence type="ECO:0000313" key="3">
    <source>
        <dbReference type="EMBL" id="ADB59546.1"/>
    </source>
</evidence>
<dbReference type="GeneID" id="8741231"/>
<keyword evidence="2" id="KW-0472">Membrane</keyword>
<gene>
    <name evidence="3" type="ordered locus">Htur_0649</name>
</gene>
<keyword evidence="4" id="KW-1185">Reference proteome</keyword>
<dbReference type="AlphaFoldDB" id="D2RWF7"/>
<feature type="transmembrane region" description="Helical" evidence="2">
    <location>
        <begin position="12"/>
        <end position="39"/>
    </location>
</feature>
<proteinExistence type="predicted"/>
<organism evidence="3 4">
    <name type="scientific">Haloterrigena turkmenica (strain ATCC 51198 / DSM 5511 / JCM 9101 / NCIMB 13204 / VKM B-1734 / 4k)</name>
    <name type="common">Halococcus turkmenicus</name>
    <dbReference type="NCBI Taxonomy" id="543526"/>
    <lineage>
        <taxon>Archaea</taxon>
        <taxon>Methanobacteriati</taxon>
        <taxon>Methanobacteriota</taxon>
        <taxon>Stenosarchaea group</taxon>
        <taxon>Halobacteria</taxon>
        <taxon>Halobacteriales</taxon>
        <taxon>Natrialbaceae</taxon>
        <taxon>Haloterrigena</taxon>
    </lineage>
</organism>
<keyword evidence="2" id="KW-1133">Transmembrane helix</keyword>
<feature type="region of interest" description="Disordered" evidence="1">
    <location>
        <begin position="49"/>
        <end position="68"/>
    </location>
</feature>